<evidence type="ECO:0000313" key="2">
    <source>
        <dbReference type="EMBL" id="MEB3070281.1"/>
    </source>
</evidence>
<name>A0ABU5YYR7_9MYCO</name>
<dbReference type="GO" id="GO:0016740">
    <property type="term" value="F:transferase activity"/>
    <property type="evidence" value="ECO:0007669"/>
    <property type="project" value="UniProtKB-KW"/>
</dbReference>
<dbReference type="EMBL" id="JAYJJQ010000012">
    <property type="protein sequence ID" value="MEB3070281.1"/>
    <property type="molecule type" value="Genomic_DNA"/>
</dbReference>
<dbReference type="InterPro" id="IPR003673">
    <property type="entry name" value="CoA-Trfase_fam_III"/>
</dbReference>
<keyword evidence="3" id="KW-1185">Reference proteome</keyword>
<dbReference type="Pfam" id="PF02515">
    <property type="entry name" value="CoA_transf_3"/>
    <property type="match status" value="2"/>
</dbReference>
<dbReference type="InterPro" id="IPR023606">
    <property type="entry name" value="CoA-Trfase_III_dom_1_sf"/>
</dbReference>
<accession>A0ABU5YYR7</accession>
<proteinExistence type="predicted"/>
<keyword evidence="1 2" id="KW-0808">Transferase</keyword>
<gene>
    <name evidence="2" type="ORF">K5L39_13910</name>
</gene>
<dbReference type="RefSeq" id="WP_225398654.1">
    <property type="nucleotide sequence ID" value="NZ_JAYJJQ010000012.1"/>
</dbReference>
<organism evidence="2 3">
    <name type="scientific">[Mycobacterium] vasticus</name>
    <dbReference type="NCBI Taxonomy" id="2875777"/>
    <lineage>
        <taxon>Bacteria</taxon>
        <taxon>Bacillati</taxon>
        <taxon>Actinomycetota</taxon>
        <taxon>Actinomycetes</taxon>
        <taxon>Mycobacteriales</taxon>
        <taxon>Mycobacteriaceae</taxon>
        <taxon>Mycolicibacter</taxon>
    </lineage>
</organism>
<dbReference type="InterPro" id="IPR044855">
    <property type="entry name" value="CoA-Trfase_III_dom3_sf"/>
</dbReference>
<dbReference type="Gene3D" id="3.30.1540.10">
    <property type="entry name" value="formyl-coa transferase, domain 3"/>
    <property type="match status" value="2"/>
</dbReference>
<evidence type="ECO:0000313" key="3">
    <source>
        <dbReference type="Proteomes" id="UP001299283"/>
    </source>
</evidence>
<reference evidence="2 3" key="1">
    <citation type="submission" date="2023-12" db="EMBL/GenBank/DDBJ databases">
        <title>Description of new species of Mycobacterium terrae complex isolated from sewage at the Sao Paulo Zoological Park Foundation in Brazil.</title>
        <authorList>
            <person name="Romagnoli C.L."/>
            <person name="Conceicao E.C."/>
            <person name="Machado E."/>
            <person name="Barreto L.B.P.F."/>
            <person name="Sharma A."/>
            <person name="Silva N.M."/>
            <person name="Marques L.E."/>
            <person name="Juliana M.A."/>
            <person name="Lourenco M.C.S."/>
            <person name="Digiampietri L.A."/>
            <person name="Suffys P.N."/>
            <person name="Viana-Niero C."/>
        </authorList>
    </citation>
    <scope>NUCLEOTIDE SEQUENCE [LARGE SCALE GENOMIC DNA]</scope>
    <source>
        <strain evidence="2 3">MYC017</strain>
    </source>
</reference>
<dbReference type="InterPro" id="IPR050483">
    <property type="entry name" value="CoA-transferase_III_domain"/>
</dbReference>
<evidence type="ECO:0000256" key="1">
    <source>
        <dbReference type="ARBA" id="ARBA00022679"/>
    </source>
</evidence>
<dbReference type="Proteomes" id="UP001299283">
    <property type="component" value="Unassembled WGS sequence"/>
</dbReference>
<dbReference type="Gene3D" id="3.40.50.10540">
    <property type="entry name" value="Crotonobetainyl-coa:carnitine coa-transferase, domain 1"/>
    <property type="match status" value="2"/>
</dbReference>
<comment type="caution">
    <text evidence="2">The sequence shown here is derived from an EMBL/GenBank/DDBJ whole genome shotgun (WGS) entry which is preliminary data.</text>
</comment>
<dbReference type="SUPFAM" id="SSF89796">
    <property type="entry name" value="CoA-transferase family III (CaiB/BaiF)"/>
    <property type="match status" value="2"/>
</dbReference>
<dbReference type="EC" id="2.8.3.-" evidence="2"/>
<dbReference type="PANTHER" id="PTHR48207">
    <property type="entry name" value="SUCCINATE--HYDROXYMETHYLGLUTARATE COA-TRANSFERASE"/>
    <property type="match status" value="1"/>
</dbReference>
<protein>
    <submittedName>
        <fullName evidence="2">CoA transferase</fullName>
        <ecNumber evidence="2">2.8.3.-</ecNumber>
    </submittedName>
</protein>
<sequence length="828" mass="88073">MFLDGVRVLDLTDERGLLAGRVLADLGADVVQVEPVNGSSARHRKPLPPGDTTRSSYVWQTYAANKRGIVADLATEHGAELIRSLAGVADVLIESADPGVLADRGLDFADLQAVNPGLVYVSITAFGRTGPKAHLKAPDLVAWAAGGPLDEHRDGDRPPLRISLPQAYLHASLDAAAGAQLALAARRRTGRGQLVDVAVQTSLTTATLGHALTYSVGDVPRDMTKGHVLEAPRIDQSGSGANTDPTLKKWTCRDGMIEFHIGIGPASGAFTNDFIAWLADEGAPVDDFRKLDFRALPEQIASGEFSDADSTRLRAVIKDFLATRTKAEVLDAAIARKLLCVPICDIGDILASPQLAARDFFVTVGAGDNAVRLPGPFAHTSVPDAVSVRRRAPGVGEHQQEVLEEWLGTRPPVAGTAFQPGSAPLEGLKVVDFSWVVAGPLIGRALADFGATVIRVESAGRIETARFMQPFVNGQIGPESSALYGTCNAGKLGMTLNLGTEQGRAVAHRLADWADVVIESFSPGRMTHWGLDYQTLSRNHPDLVMLSTSINGQFGPHAQLAGYGNVGAALSGYQFLTGWPDRAPIGPFGPYTDYVGPRASLSTLLAALAHRDRTGQGCYLDVAQVEAGIWLQAPEVADCAANGMVAARLGNADRELAPHGVFRCRPDADSGEDRYVAIVVTDDAEWAALTETISRHDLRDDDRLRSADGRLAHAAEIESAIAQWAAANDIASAETLLQQAGVPAHRSASSRDLAEDPQIAHRGHFVRVSHPLFGHTVVEGPRYLLSDTPGSVRCAAPTFGQDNDYVLTQVLGLDADEVAQLQQDGVLR</sequence>
<dbReference type="PANTHER" id="PTHR48207:SF3">
    <property type="entry name" value="SUCCINATE--HYDROXYMETHYLGLUTARATE COA-TRANSFERASE"/>
    <property type="match status" value="1"/>
</dbReference>